<evidence type="ECO:0000256" key="3">
    <source>
        <dbReference type="SAM" id="SignalP"/>
    </source>
</evidence>
<organism evidence="5 6">
    <name type="scientific">Aspergillus cavernicola</name>
    <dbReference type="NCBI Taxonomy" id="176166"/>
    <lineage>
        <taxon>Eukaryota</taxon>
        <taxon>Fungi</taxon>
        <taxon>Dikarya</taxon>
        <taxon>Ascomycota</taxon>
        <taxon>Pezizomycotina</taxon>
        <taxon>Eurotiomycetes</taxon>
        <taxon>Eurotiomycetidae</taxon>
        <taxon>Eurotiales</taxon>
        <taxon>Aspergillaceae</taxon>
        <taxon>Aspergillus</taxon>
        <taxon>Aspergillus subgen. Nidulantes</taxon>
    </lineage>
</organism>
<feature type="compositionally biased region" description="Low complexity" evidence="1">
    <location>
        <begin position="135"/>
        <end position="153"/>
    </location>
</feature>
<keyword evidence="2" id="KW-1133">Transmembrane helix</keyword>
<evidence type="ECO:0000259" key="4">
    <source>
        <dbReference type="Pfam" id="PF24808"/>
    </source>
</evidence>
<evidence type="ECO:0000256" key="1">
    <source>
        <dbReference type="SAM" id="MobiDB-lite"/>
    </source>
</evidence>
<sequence length="194" mass="20234">MVSLRSLITIASVAGLVHCQTTASSVDPQDIDGGIRDQWCVSQRAACPLLCLQLPGASDTPTSNGCDSDTLVYSCVCDNGASPNASEYSQTIPYFLCTEQNNQCVNNCPQTDAGCQTDCRTDNPCGAQNPERVNATSSAGTTATSTTTSTTSSLAPFTGLPDEDNAAQSLSDLTQIYGLFAVFGAFFAGFTILL</sequence>
<evidence type="ECO:0000313" key="5">
    <source>
        <dbReference type="EMBL" id="KAL2831820.1"/>
    </source>
</evidence>
<keyword evidence="2" id="KW-0472">Membrane</keyword>
<dbReference type="PANTHER" id="PTHR38118:SF2">
    <property type="entry name" value="CDP-ALCOHOL PHOSPHATIDYLTRANSFERASE PROTEIN"/>
    <property type="match status" value="1"/>
</dbReference>
<feature type="chain" id="PRO_5046820214" description="DUF7707 domain-containing protein" evidence="3">
    <location>
        <begin position="20"/>
        <end position="194"/>
    </location>
</feature>
<evidence type="ECO:0000256" key="2">
    <source>
        <dbReference type="SAM" id="Phobius"/>
    </source>
</evidence>
<evidence type="ECO:0000313" key="6">
    <source>
        <dbReference type="Proteomes" id="UP001610335"/>
    </source>
</evidence>
<dbReference type="EMBL" id="JBFXLS010000008">
    <property type="protein sequence ID" value="KAL2831820.1"/>
    <property type="molecule type" value="Genomic_DNA"/>
</dbReference>
<accession>A0ABR4IVN1</accession>
<keyword evidence="6" id="KW-1185">Reference proteome</keyword>
<dbReference type="Pfam" id="PF24808">
    <property type="entry name" value="DUF7707"/>
    <property type="match status" value="1"/>
</dbReference>
<name>A0ABR4IVN1_9EURO</name>
<reference evidence="5 6" key="1">
    <citation type="submission" date="2024-07" db="EMBL/GenBank/DDBJ databases">
        <title>Section-level genome sequencing and comparative genomics of Aspergillus sections Usti and Cavernicolus.</title>
        <authorList>
            <consortium name="Lawrence Berkeley National Laboratory"/>
            <person name="Nybo J.L."/>
            <person name="Vesth T.C."/>
            <person name="Theobald S."/>
            <person name="Frisvad J.C."/>
            <person name="Larsen T.O."/>
            <person name="Kjaerboelling I."/>
            <person name="Rothschild-Mancinelli K."/>
            <person name="Lyhne E.K."/>
            <person name="Kogle M.E."/>
            <person name="Barry K."/>
            <person name="Clum A."/>
            <person name="Na H."/>
            <person name="Ledsgaard L."/>
            <person name="Lin J."/>
            <person name="Lipzen A."/>
            <person name="Kuo A."/>
            <person name="Riley R."/>
            <person name="Mondo S."/>
            <person name="LaButti K."/>
            <person name="Haridas S."/>
            <person name="Pangalinan J."/>
            <person name="Salamov A.A."/>
            <person name="Simmons B.A."/>
            <person name="Magnuson J.K."/>
            <person name="Chen J."/>
            <person name="Drula E."/>
            <person name="Henrissat B."/>
            <person name="Wiebenga A."/>
            <person name="Lubbers R.J."/>
            <person name="Gomes A.C."/>
            <person name="Makela M.R."/>
            <person name="Stajich J."/>
            <person name="Grigoriev I.V."/>
            <person name="Mortensen U.H."/>
            <person name="De vries R.P."/>
            <person name="Baker S.E."/>
            <person name="Andersen M.R."/>
        </authorList>
    </citation>
    <scope>NUCLEOTIDE SEQUENCE [LARGE SCALE GENOMIC DNA]</scope>
    <source>
        <strain evidence="5 6">CBS 600.67</strain>
    </source>
</reference>
<gene>
    <name evidence="5" type="ORF">BDW59DRAFT_125631</name>
</gene>
<protein>
    <recommendedName>
        <fullName evidence="4">DUF7707 domain-containing protein</fullName>
    </recommendedName>
</protein>
<feature type="domain" description="DUF7707" evidence="4">
    <location>
        <begin position="25"/>
        <end position="130"/>
    </location>
</feature>
<dbReference type="InterPro" id="IPR056124">
    <property type="entry name" value="DUF7707"/>
</dbReference>
<dbReference type="Proteomes" id="UP001610335">
    <property type="component" value="Unassembled WGS sequence"/>
</dbReference>
<proteinExistence type="predicted"/>
<comment type="caution">
    <text evidence="5">The sequence shown here is derived from an EMBL/GenBank/DDBJ whole genome shotgun (WGS) entry which is preliminary data.</text>
</comment>
<dbReference type="PANTHER" id="PTHR38118">
    <property type="entry name" value="ANCHORED CELL WALL PROTEIN 11-RELATED"/>
    <property type="match status" value="1"/>
</dbReference>
<keyword evidence="2" id="KW-0812">Transmembrane</keyword>
<keyword evidence="3" id="KW-0732">Signal</keyword>
<feature type="signal peptide" evidence="3">
    <location>
        <begin position="1"/>
        <end position="19"/>
    </location>
</feature>
<feature type="transmembrane region" description="Helical" evidence="2">
    <location>
        <begin position="176"/>
        <end position="193"/>
    </location>
</feature>
<feature type="region of interest" description="Disordered" evidence="1">
    <location>
        <begin position="130"/>
        <end position="160"/>
    </location>
</feature>